<evidence type="ECO:0000313" key="1">
    <source>
        <dbReference type="EMBL" id="MWG36630.1"/>
    </source>
</evidence>
<dbReference type="OrthoDB" id="197953at2157"/>
<dbReference type="SUPFAM" id="SSF55298">
    <property type="entry name" value="YjgF-like"/>
    <property type="match status" value="1"/>
</dbReference>
<dbReference type="Gene3D" id="3.30.1330.40">
    <property type="entry name" value="RutC-like"/>
    <property type="match status" value="1"/>
</dbReference>
<dbReference type="PANTHER" id="PTHR43857:SF1">
    <property type="entry name" value="YJGH FAMILY PROTEIN"/>
    <property type="match status" value="1"/>
</dbReference>
<protein>
    <submittedName>
        <fullName evidence="1">RidA family protein</fullName>
    </submittedName>
</protein>
<dbReference type="AlphaFoldDB" id="A0A6B0GPH9"/>
<dbReference type="RefSeq" id="WP_158206284.1">
    <property type="nucleotide sequence ID" value="NZ_WSZK01000038.1"/>
</dbReference>
<name>A0A6B0GPH9_9EURY</name>
<proteinExistence type="predicted"/>
<keyword evidence="2" id="KW-1185">Reference proteome</keyword>
<gene>
    <name evidence="1" type="ORF">GQS65_19425</name>
</gene>
<dbReference type="Pfam" id="PF01042">
    <property type="entry name" value="Ribonuc_L-PSP"/>
    <property type="match status" value="1"/>
</dbReference>
<dbReference type="EMBL" id="WSZK01000038">
    <property type="protein sequence ID" value="MWG36630.1"/>
    <property type="molecule type" value="Genomic_DNA"/>
</dbReference>
<organism evidence="1 2">
    <name type="scientific">Halomarina oriensis</name>
    <dbReference type="NCBI Taxonomy" id="671145"/>
    <lineage>
        <taxon>Archaea</taxon>
        <taxon>Methanobacteriati</taxon>
        <taxon>Methanobacteriota</taxon>
        <taxon>Stenosarchaea group</taxon>
        <taxon>Halobacteria</taxon>
        <taxon>Halobacteriales</taxon>
        <taxon>Natronomonadaceae</taxon>
        <taxon>Halomarina</taxon>
    </lineage>
</organism>
<sequence>MRRQRVQSGTEWEKRVGYSRAVRVGRRVFVAGTTATDDSGAVLDGDAYEQTARVLRNVERALTEAGASLDDVVRTRMFVTDADDWEQVGKAHEEAFGDVRPAATMVEVSRLVDPAMCVEIEVDAVVDGPEDE</sequence>
<dbReference type="Proteomes" id="UP000451471">
    <property type="component" value="Unassembled WGS sequence"/>
</dbReference>
<accession>A0A6B0GPH9</accession>
<evidence type="ECO:0000313" key="2">
    <source>
        <dbReference type="Proteomes" id="UP000451471"/>
    </source>
</evidence>
<dbReference type="PANTHER" id="PTHR43857">
    <property type="entry name" value="BLR7761 PROTEIN"/>
    <property type="match status" value="1"/>
</dbReference>
<reference evidence="1 2" key="1">
    <citation type="submission" date="2019-12" db="EMBL/GenBank/DDBJ databases">
        <title>Halocatena pleomorpha gen. nov. sp. nov., an extremely halophilic archaeon of family Halobacteriaceae isolated from saltpan soil.</title>
        <authorList>
            <person name="Pal Y."/>
            <person name="Verma A."/>
            <person name="Krishnamurthi S."/>
            <person name="Kumar P."/>
        </authorList>
    </citation>
    <scope>NUCLEOTIDE SEQUENCE [LARGE SCALE GENOMIC DNA]</scope>
    <source>
        <strain evidence="1 2">JCM 16495</strain>
    </source>
</reference>
<dbReference type="CDD" id="cd06154">
    <property type="entry name" value="YjgF_YER057c_UK114_like_6"/>
    <property type="match status" value="1"/>
</dbReference>
<dbReference type="InterPro" id="IPR006175">
    <property type="entry name" value="YjgF/YER057c/UK114"/>
</dbReference>
<comment type="caution">
    <text evidence="1">The sequence shown here is derived from an EMBL/GenBank/DDBJ whole genome shotgun (WGS) entry which is preliminary data.</text>
</comment>
<dbReference type="InterPro" id="IPR035959">
    <property type="entry name" value="RutC-like_sf"/>
</dbReference>